<reference evidence="2" key="1">
    <citation type="submission" date="2021-06" db="EMBL/GenBank/DDBJ databases">
        <authorList>
            <person name="Kallberg Y."/>
            <person name="Tangrot J."/>
            <person name="Rosling A."/>
        </authorList>
    </citation>
    <scope>NUCLEOTIDE SEQUENCE</scope>
    <source>
        <strain evidence="2">FL966</strain>
    </source>
</reference>
<dbReference type="Proteomes" id="UP000789759">
    <property type="component" value="Unassembled WGS sequence"/>
</dbReference>
<dbReference type="EMBL" id="CAJVQA010057429">
    <property type="protein sequence ID" value="CAG8826469.1"/>
    <property type="molecule type" value="Genomic_DNA"/>
</dbReference>
<feature type="compositionally biased region" description="Polar residues" evidence="1">
    <location>
        <begin position="29"/>
        <end position="43"/>
    </location>
</feature>
<evidence type="ECO:0000313" key="2">
    <source>
        <dbReference type="EMBL" id="CAG8826469.1"/>
    </source>
</evidence>
<proteinExistence type="predicted"/>
<dbReference type="AlphaFoldDB" id="A0A9N9KFU2"/>
<evidence type="ECO:0000256" key="1">
    <source>
        <dbReference type="SAM" id="MobiDB-lite"/>
    </source>
</evidence>
<feature type="non-terminal residue" evidence="2">
    <location>
        <position position="1"/>
    </location>
</feature>
<sequence>PSEQESLIENNNIDNEIIINTDLEESENPIDTSELNNNLTFVD</sequence>
<feature type="region of interest" description="Disordered" evidence="1">
    <location>
        <begin position="24"/>
        <end position="43"/>
    </location>
</feature>
<protein>
    <submittedName>
        <fullName evidence="2">9575_t:CDS:1</fullName>
    </submittedName>
</protein>
<gene>
    <name evidence="2" type="ORF">CPELLU_LOCUS20215</name>
</gene>
<name>A0A9N9KFU2_9GLOM</name>
<organism evidence="2 3">
    <name type="scientific">Cetraspora pellucida</name>
    <dbReference type="NCBI Taxonomy" id="1433469"/>
    <lineage>
        <taxon>Eukaryota</taxon>
        <taxon>Fungi</taxon>
        <taxon>Fungi incertae sedis</taxon>
        <taxon>Mucoromycota</taxon>
        <taxon>Glomeromycotina</taxon>
        <taxon>Glomeromycetes</taxon>
        <taxon>Diversisporales</taxon>
        <taxon>Gigasporaceae</taxon>
        <taxon>Cetraspora</taxon>
    </lineage>
</organism>
<accession>A0A9N9KFU2</accession>
<keyword evidence="3" id="KW-1185">Reference proteome</keyword>
<evidence type="ECO:0000313" key="3">
    <source>
        <dbReference type="Proteomes" id="UP000789759"/>
    </source>
</evidence>
<comment type="caution">
    <text evidence="2">The sequence shown here is derived from an EMBL/GenBank/DDBJ whole genome shotgun (WGS) entry which is preliminary data.</text>
</comment>